<protein>
    <submittedName>
        <fullName evidence="1">Uncharacterized protein</fullName>
    </submittedName>
</protein>
<sequence length="122" mass="15002">MKILDDYFKLQKQIYFYFGYVEDWAVIPIDDSREYFWWSNEAEVHFAKTEKELKDQDGEYYLNQLYYQRFLPRWTYRGKDFTMICVDTRCDGNKFLQIFDNAKERPPIMKGRENETKELPST</sequence>
<gene>
    <name evidence="1" type="ORF">S01H1_14657</name>
</gene>
<organism evidence="1">
    <name type="scientific">marine sediment metagenome</name>
    <dbReference type="NCBI Taxonomy" id="412755"/>
    <lineage>
        <taxon>unclassified sequences</taxon>
        <taxon>metagenomes</taxon>
        <taxon>ecological metagenomes</taxon>
    </lineage>
</organism>
<dbReference type="EMBL" id="BARS01007632">
    <property type="protein sequence ID" value="GAF67860.1"/>
    <property type="molecule type" value="Genomic_DNA"/>
</dbReference>
<comment type="caution">
    <text evidence="1">The sequence shown here is derived from an EMBL/GenBank/DDBJ whole genome shotgun (WGS) entry which is preliminary data.</text>
</comment>
<dbReference type="AlphaFoldDB" id="X0SVL7"/>
<accession>X0SVL7</accession>
<evidence type="ECO:0000313" key="1">
    <source>
        <dbReference type="EMBL" id="GAF67860.1"/>
    </source>
</evidence>
<name>X0SVL7_9ZZZZ</name>
<reference evidence="1" key="1">
    <citation type="journal article" date="2014" name="Front. Microbiol.">
        <title>High frequency of phylogenetically diverse reductive dehalogenase-homologous genes in deep subseafloor sedimentary metagenomes.</title>
        <authorList>
            <person name="Kawai M."/>
            <person name="Futagami T."/>
            <person name="Toyoda A."/>
            <person name="Takaki Y."/>
            <person name="Nishi S."/>
            <person name="Hori S."/>
            <person name="Arai W."/>
            <person name="Tsubouchi T."/>
            <person name="Morono Y."/>
            <person name="Uchiyama I."/>
            <person name="Ito T."/>
            <person name="Fujiyama A."/>
            <person name="Inagaki F."/>
            <person name="Takami H."/>
        </authorList>
    </citation>
    <scope>NUCLEOTIDE SEQUENCE</scope>
    <source>
        <strain evidence="1">Expedition CK06-06</strain>
    </source>
</reference>
<proteinExistence type="predicted"/>